<feature type="region of interest" description="Disordered" evidence="1">
    <location>
        <begin position="72"/>
        <end position="114"/>
    </location>
</feature>
<feature type="region of interest" description="Disordered" evidence="1">
    <location>
        <begin position="1"/>
        <end position="41"/>
    </location>
</feature>
<dbReference type="InterPro" id="IPR038883">
    <property type="entry name" value="AN11006-like"/>
</dbReference>
<accession>A0A6A5YU49</accession>
<dbReference type="AlphaFoldDB" id="A0A6A5YU49"/>
<evidence type="ECO:0000313" key="4">
    <source>
        <dbReference type="Proteomes" id="UP000799770"/>
    </source>
</evidence>
<dbReference type="PANTHER" id="PTHR42085:SF1">
    <property type="entry name" value="F-BOX DOMAIN-CONTAINING PROTEIN"/>
    <property type="match status" value="1"/>
</dbReference>
<feature type="compositionally biased region" description="Basic and acidic residues" evidence="1">
    <location>
        <begin position="73"/>
        <end position="82"/>
    </location>
</feature>
<feature type="compositionally biased region" description="Polar residues" evidence="1">
    <location>
        <begin position="85"/>
        <end position="103"/>
    </location>
</feature>
<evidence type="ECO:0000313" key="3">
    <source>
        <dbReference type="EMBL" id="KAF2109661.1"/>
    </source>
</evidence>
<evidence type="ECO:0000256" key="1">
    <source>
        <dbReference type="SAM" id="MobiDB-lite"/>
    </source>
</evidence>
<name>A0A6A5YU49_9PLEO</name>
<dbReference type="Proteomes" id="UP000799770">
    <property type="component" value="Unassembled WGS sequence"/>
</dbReference>
<feature type="compositionally biased region" description="Pro residues" evidence="1">
    <location>
        <begin position="13"/>
        <end position="32"/>
    </location>
</feature>
<feature type="compositionally biased region" description="Basic and acidic residues" evidence="1">
    <location>
        <begin position="1"/>
        <end position="10"/>
    </location>
</feature>
<dbReference type="InterPro" id="IPR056632">
    <property type="entry name" value="DUF7730"/>
</dbReference>
<keyword evidence="4" id="KW-1185">Reference proteome</keyword>
<organism evidence="3 4">
    <name type="scientific">Lophiotrema nucula</name>
    <dbReference type="NCBI Taxonomy" id="690887"/>
    <lineage>
        <taxon>Eukaryota</taxon>
        <taxon>Fungi</taxon>
        <taxon>Dikarya</taxon>
        <taxon>Ascomycota</taxon>
        <taxon>Pezizomycotina</taxon>
        <taxon>Dothideomycetes</taxon>
        <taxon>Pleosporomycetidae</taxon>
        <taxon>Pleosporales</taxon>
        <taxon>Lophiotremataceae</taxon>
        <taxon>Lophiotrema</taxon>
    </lineage>
</organism>
<evidence type="ECO:0000259" key="2">
    <source>
        <dbReference type="Pfam" id="PF24864"/>
    </source>
</evidence>
<dbReference type="OrthoDB" id="3798004at2759"/>
<dbReference type="PANTHER" id="PTHR42085">
    <property type="entry name" value="F-BOX DOMAIN-CONTAINING PROTEIN"/>
    <property type="match status" value="1"/>
</dbReference>
<dbReference type="Pfam" id="PF24864">
    <property type="entry name" value="DUF7730"/>
    <property type="match status" value="1"/>
</dbReference>
<proteinExistence type="predicted"/>
<reference evidence="3" key="1">
    <citation type="journal article" date="2020" name="Stud. Mycol.">
        <title>101 Dothideomycetes genomes: a test case for predicting lifestyles and emergence of pathogens.</title>
        <authorList>
            <person name="Haridas S."/>
            <person name="Albert R."/>
            <person name="Binder M."/>
            <person name="Bloem J."/>
            <person name="Labutti K."/>
            <person name="Salamov A."/>
            <person name="Andreopoulos B."/>
            <person name="Baker S."/>
            <person name="Barry K."/>
            <person name="Bills G."/>
            <person name="Bluhm B."/>
            <person name="Cannon C."/>
            <person name="Castanera R."/>
            <person name="Culley D."/>
            <person name="Daum C."/>
            <person name="Ezra D."/>
            <person name="Gonzalez J."/>
            <person name="Henrissat B."/>
            <person name="Kuo A."/>
            <person name="Liang C."/>
            <person name="Lipzen A."/>
            <person name="Lutzoni F."/>
            <person name="Magnuson J."/>
            <person name="Mondo S."/>
            <person name="Nolan M."/>
            <person name="Ohm R."/>
            <person name="Pangilinan J."/>
            <person name="Park H.-J."/>
            <person name="Ramirez L."/>
            <person name="Alfaro M."/>
            <person name="Sun H."/>
            <person name="Tritt A."/>
            <person name="Yoshinaga Y."/>
            <person name="Zwiers L.-H."/>
            <person name="Turgeon B."/>
            <person name="Goodwin S."/>
            <person name="Spatafora J."/>
            <person name="Crous P."/>
            <person name="Grigoriev I."/>
        </authorList>
    </citation>
    <scope>NUCLEOTIDE SEQUENCE</scope>
    <source>
        <strain evidence="3">CBS 627.86</strain>
    </source>
</reference>
<sequence>MLRFFQKEAPRTFSPPPKPPPPRELPNRPPHPQEQSPFFSKLPPELRNQIYFYVFSDTTPITARNPISALRLEGARPTDHPVPDTNRTSQDRISGSETKSACPNTPPTLQKEEPGKPLDLLLTCLKLSQEATHLAFSLHPFLLSPSSRTTPTFTFFSLHYRSSILPASLSAALRVLAYDLGPSYAHNSRSISEFVSNAMVLFPLLRKCEIRVQEGRVRAELQHGKDRDSIALSYKSVMEEVVGKFVPRWLYVAVQDVVAGRRYAWQKGEGWGVEWPIVSALMEAGVYGEDVRWEADWRSQLVWQEGEGVGRCACGCGDVVWLRCFLVQEGGRRVEVEAVFHARSEVAREREERMLSVRLKELQEGIQRLPVVQGNGGVGWEADEEYWDGLRKRNRGWLVSKLDGVAHMVKGGITRSTVSASDGT</sequence>
<dbReference type="EMBL" id="ML977341">
    <property type="protein sequence ID" value="KAF2109661.1"/>
    <property type="molecule type" value="Genomic_DNA"/>
</dbReference>
<protein>
    <recommendedName>
        <fullName evidence="2">DUF7730 domain-containing protein</fullName>
    </recommendedName>
</protein>
<gene>
    <name evidence="3" type="ORF">BDV96DRAFT_651639</name>
</gene>
<feature type="domain" description="DUF7730" evidence="2">
    <location>
        <begin position="31"/>
        <end position="176"/>
    </location>
</feature>